<evidence type="ECO:0000259" key="2">
    <source>
        <dbReference type="Pfam" id="PF09353"/>
    </source>
</evidence>
<reference evidence="3" key="1">
    <citation type="submission" date="2023-10" db="EMBL/GenBank/DDBJ databases">
        <authorList>
            <person name="Chen Y."/>
            <person name="Shah S."/>
            <person name="Dougan E. K."/>
            <person name="Thang M."/>
            <person name="Chan C."/>
        </authorList>
    </citation>
    <scope>NUCLEOTIDE SEQUENCE [LARGE SCALE GENOMIC DNA]</scope>
</reference>
<evidence type="ECO:0000256" key="1">
    <source>
        <dbReference type="SAM" id="MobiDB-lite"/>
    </source>
</evidence>
<dbReference type="InterPro" id="IPR018962">
    <property type="entry name" value="DUF1995"/>
</dbReference>
<feature type="domain" description="DUF1995" evidence="2">
    <location>
        <begin position="129"/>
        <end position="298"/>
    </location>
</feature>
<protein>
    <recommendedName>
        <fullName evidence="2">DUF1995 domain-containing protein</fullName>
    </recommendedName>
</protein>
<keyword evidence="4" id="KW-1185">Reference proteome</keyword>
<sequence>MAAPRRPCRPLCGRRLGRDLGSGAADVSPPGAAAWEPARLRPRRARAAGPRAPPRAAHRRRRGGQLAVGRARLHAAAARHAELHGGHVQAGRGCRHAGVQGRLHQAVGASFRTDVVFREGAGDSCQKLLQQTLPLAKSFASKLWGGESLKQVRTQPVSPIDDEVATLLYREAENAIMDAAVFYLPGRAVVTSPRVGTFFQNMGDRLVVLANTEQAPEPWKVDNQGQDFYLTSTADVGTEICQMFEMQAYYFCQTPINNWQTTFFRVYPAPWQIFIEDFDHNLVLLGTSPSKPDYSRIQRWMGKYEKENGIAAWKKVGKMLKDNQASDGREPPRRPLGMGAR</sequence>
<evidence type="ECO:0000313" key="3">
    <source>
        <dbReference type="EMBL" id="CAK0902339.1"/>
    </source>
</evidence>
<feature type="region of interest" description="Disordered" evidence="1">
    <location>
        <begin position="1"/>
        <end position="65"/>
    </location>
</feature>
<gene>
    <name evidence="3" type="ORF">PCOR1329_LOCUS78991</name>
</gene>
<feature type="region of interest" description="Disordered" evidence="1">
    <location>
        <begin position="321"/>
        <end position="341"/>
    </location>
</feature>
<organism evidence="3 4">
    <name type="scientific">Prorocentrum cordatum</name>
    <dbReference type="NCBI Taxonomy" id="2364126"/>
    <lineage>
        <taxon>Eukaryota</taxon>
        <taxon>Sar</taxon>
        <taxon>Alveolata</taxon>
        <taxon>Dinophyceae</taxon>
        <taxon>Prorocentrales</taxon>
        <taxon>Prorocentraceae</taxon>
        <taxon>Prorocentrum</taxon>
    </lineage>
</organism>
<proteinExistence type="predicted"/>
<dbReference type="EMBL" id="CAUYUJ010021059">
    <property type="protein sequence ID" value="CAK0902339.1"/>
    <property type="molecule type" value="Genomic_DNA"/>
</dbReference>
<dbReference type="Pfam" id="PF09353">
    <property type="entry name" value="DUF1995"/>
    <property type="match status" value="1"/>
</dbReference>
<evidence type="ECO:0000313" key="4">
    <source>
        <dbReference type="Proteomes" id="UP001189429"/>
    </source>
</evidence>
<name>A0ABN9XUM9_9DINO</name>
<dbReference type="Proteomes" id="UP001189429">
    <property type="component" value="Unassembled WGS sequence"/>
</dbReference>
<comment type="caution">
    <text evidence="3">The sequence shown here is derived from an EMBL/GenBank/DDBJ whole genome shotgun (WGS) entry which is preliminary data.</text>
</comment>
<accession>A0ABN9XUM9</accession>